<dbReference type="PRINTS" id="PR00419">
    <property type="entry name" value="ADXRDTASE"/>
</dbReference>
<dbReference type="InterPro" id="IPR023753">
    <property type="entry name" value="FAD/NAD-binding_dom"/>
</dbReference>
<organism evidence="5 6">
    <name type="scientific">Maricaulis salignorans</name>
    <dbReference type="NCBI Taxonomy" id="144026"/>
    <lineage>
        <taxon>Bacteria</taxon>
        <taxon>Pseudomonadati</taxon>
        <taxon>Pseudomonadota</taxon>
        <taxon>Alphaproteobacteria</taxon>
        <taxon>Maricaulales</taxon>
        <taxon>Maricaulaceae</taxon>
        <taxon>Maricaulis</taxon>
    </lineage>
</organism>
<dbReference type="Gene3D" id="3.30.70.20">
    <property type="match status" value="1"/>
</dbReference>
<evidence type="ECO:0000256" key="2">
    <source>
        <dbReference type="ARBA" id="ARBA00023004"/>
    </source>
</evidence>
<dbReference type="PROSITE" id="PS51379">
    <property type="entry name" value="4FE4S_FER_2"/>
    <property type="match status" value="2"/>
</dbReference>
<protein>
    <submittedName>
        <fullName evidence="5">NADPH-dependent glutamate synthase beta chain</fullName>
    </submittedName>
</protein>
<dbReference type="PANTHER" id="PTHR42783">
    <property type="entry name" value="GLUTAMATE SYNTHASE [NADPH] SMALL CHAIN"/>
    <property type="match status" value="1"/>
</dbReference>
<dbReference type="GO" id="GO:0051536">
    <property type="term" value="F:iron-sulfur cluster binding"/>
    <property type="evidence" value="ECO:0007669"/>
    <property type="project" value="UniProtKB-KW"/>
</dbReference>
<evidence type="ECO:0000313" key="6">
    <source>
        <dbReference type="Proteomes" id="UP000199759"/>
    </source>
</evidence>
<dbReference type="InterPro" id="IPR017896">
    <property type="entry name" value="4Fe4S_Fe-S-bd"/>
</dbReference>
<keyword evidence="3" id="KW-0411">Iron-sulfur</keyword>
<dbReference type="EMBL" id="FNHG01000005">
    <property type="protein sequence ID" value="SDM14136.1"/>
    <property type="molecule type" value="Genomic_DNA"/>
</dbReference>
<proteinExistence type="predicted"/>
<dbReference type="GO" id="GO:0046872">
    <property type="term" value="F:metal ion binding"/>
    <property type="evidence" value="ECO:0007669"/>
    <property type="project" value="UniProtKB-KW"/>
</dbReference>
<dbReference type="Pfam" id="PF07992">
    <property type="entry name" value="Pyr_redox_2"/>
    <property type="match status" value="1"/>
</dbReference>
<dbReference type="SUPFAM" id="SSF54862">
    <property type="entry name" value="4Fe-4S ferredoxins"/>
    <property type="match status" value="1"/>
</dbReference>
<dbReference type="InterPro" id="IPR009051">
    <property type="entry name" value="Helical_ferredxn"/>
</dbReference>
<keyword evidence="2" id="KW-0408">Iron</keyword>
<evidence type="ECO:0000256" key="1">
    <source>
        <dbReference type="ARBA" id="ARBA00022723"/>
    </source>
</evidence>
<dbReference type="AlphaFoldDB" id="A0A1G9QT12"/>
<dbReference type="InterPro" id="IPR036188">
    <property type="entry name" value="FAD/NAD-bd_sf"/>
</dbReference>
<dbReference type="Proteomes" id="UP000199759">
    <property type="component" value="Unassembled WGS sequence"/>
</dbReference>
<dbReference type="SUPFAM" id="SSF46548">
    <property type="entry name" value="alpha-helical ferredoxin"/>
    <property type="match status" value="1"/>
</dbReference>
<accession>A0A1G9QT12</accession>
<feature type="domain" description="4Fe-4S ferredoxin-type" evidence="4">
    <location>
        <begin position="491"/>
        <end position="520"/>
    </location>
</feature>
<gene>
    <name evidence="5" type="ORF">SAMN04488568_105149</name>
</gene>
<dbReference type="GO" id="GO:0016491">
    <property type="term" value="F:oxidoreductase activity"/>
    <property type="evidence" value="ECO:0007669"/>
    <property type="project" value="InterPro"/>
</dbReference>
<dbReference type="Pfam" id="PF12838">
    <property type="entry name" value="Fer4_7"/>
    <property type="match status" value="1"/>
</dbReference>
<dbReference type="Gene3D" id="1.10.1060.10">
    <property type="entry name" value="Alpha-helical ferredoxin"/>
    <property type="match status" value="1"/>
</dbReference>
<evidence type="ECO:0000256" key="3">
    <source>
        <dbReference type="ARBA" id="ARBA00023014"/>
    </source>
</evidence>
<dbReference type="InterPro" id="IPR017900">
    <property type="entry name" value="4Fe4S_Fe_S_CS"/>
</dbReference>
<name>A0A1G9QT12_9PROT</name>
<dbReference type="Pfam" id="PF14691">
    <property type="entry name" value="Fer4_20"/>
    <property type="match status" value="1"/>
</dbReference>
<keyword evidence="1" id="KW-0479">Metal-binding</keyword>
<dbReference type="InterPro" id="IPR028261">
    <property type="entry name" value="DPD_II"/>
</dbReference>
<sequence>MKPTNTGDPDYFHKVVDCQWACPAHTPVPEYIRLIAQGEFTEAYMVNRRSNVFPGILGRVCDRPCEPACRRGRVEEEPVAICRLKRVAADHRDEVSHLVPQKPAHTNGRKIALIGAGPASLTVANDLAPLGYECTIFEAMHRPGGLMISNIPSFRLPEEVLDEEIGYILNMGVDLKLNHRIESMKAMLEADYDAIFIGSGAPKGKDLKIEGREEADANIHIGIDWLESVAFEHIEKIGKKVLIIGVGNTAMDCCRSSLRLGADDVKVMARKPREFFKASPWELEDAEDENVEILVNHSPKRFVTENGKLVGMEFELMEYDLDARGNITATRNTGTTIIPCDDVILAIGQENAFPWIERDIGLEFDKWGVPIVDTTTYQSTIPGVFFGGDSAFGPKNIIWAVEHGHQAAISIHKHCEKTDLAARMPRGVNLQSAKMGVNEWMYSNDYERGQRGVMPLVELKARLGNRKIEVEMGYTAEQIHTEVQRCLNCDVQTVFDPPLCKECDACIDICPVDCLSIVENGDEGELRTRLKAPADNLDQALYVSAPLKDTGRVMVKDEDLCLHCGLCAERCPTAAWDMQDGDILIPHVDDEARRVAAE</sequence>
<dbReference type="RefSeq" id="WP_091768619.1">
    <property type="nucleotide sequence ID" value="NZ_FNHG01000005.1"/>
</dbReference>
<evidence type="ECO:0000259" key="4">
    <source>
        <dbReference type="PROSITE" id="PS51379"/>
    </source>
</evidence>
<dbReference type="Gene3D" id="3.50.50.60">
    <property type="entry name" value="FAD/NAD(P)-binding domain"/>
    <property type="match status" value="2"/>
</dbReference>
<dbReference type="PANTHER" id="PTHR42783:SF3">
    <property type="entry name" value="GLUTAMATE SYNTHASE [NADPH] SMALL CHAIN-RELATED"/>
    <property type="match status" value="1"/>
</dbReference>
<dbReference type="STRING" id="144026.SAMN04488568_105149"/>
<dbReference type="PROSITE" id="PS00198">
    <property type="entry name" value="4FE4S_FER_1"/>
    <property type="match status" value="1"/>
</dbReference>
<feature type="domain" description="4Fe-4S ferredoxin-type" evidence="4">
    <location>
        <begin position="551"/>
        <end position="581"/>
    </location>
</feature>
<dbReference type="SUPFAM" id="SSF51971">
    <property type="entry name" value="Nucleotide-binding domain"/>
    <property type="match status" value="1"/>
</dbReference>
<keyword evidence="6" id="KW-1185">Reference proteome</keyword>
<reference evidence="5 6" key="1">
    <citation type="submission" date="2016-10" db="EMBL/GenBank/DDBJ databases">
        <authorList>
            <person name="de Groot N.N."/>
        </authorList>
    </citation>
    <scope>NUCLEOTIDE SEQUENCE [LARGE SCALE GENOMIC DNA]</scope>
    <source>
        <strain evidence="5 6">DSM 16077</strain>
    </source>
</reference>
<dbReference type="OrthoDB" id="9803192at2"/>
<evidence type="ECO:0000313" key="5">
    <source>
        <dbReference type="EMBL" id="SDM14136.1"/>
    </source>
</evidence>